<keyword evidence="8" id="KW-1185">Reference proteome</keyword>
<keyword evidence="5" id="KW-0804">Transcription</keyword>
<evidence type="ECO:0000256" key="3">
    <source>
        <dbReference type="ARBA" id="ARBA00023015"/>
    </source>
</evidence>
<keyword evidence="1" id="KW-0678">Repressor</keyword>
<evidence type="ECO:0000256" key="1">
    <source>
        <dbReference type="ARBA" id="ARBA00022491"/>
    </source>
</evidence>
<dbReference type="Proteomes" id="UP000805614">
    <property type="component" value="Unassembled WGS sequence"/>
</dbReference>
<protein>
    <submittedName>
        <fullName evidence="7">DUF1778 domain-containing protein</fullName>
    </submittedName>
</protein>
<evidence type="ECO:0000313" key="8">
    <source>
        <dbReference type="Proteomes" id="UP000805614"/>
    </source>
</evidence>
<keyword evidence="3" id="KW-0805">Transcription regulation</keyword>
<dbReference type="RefSeq" id="WP_187245665.1">
    <property type="nucleotide sequence ID" value="NZ_BAAAOK010000001.1"/>
</dbReference>
<name>A0ABR7LVL3_9ACTN</name>
<evidence type="ECO:0000256" key="6">
    <source>
        <dbReference type="ARBA" id="ARBA00049988"/>
    </source>
</evidence>
<dbReference type="Gene3D" id="1.20.5.780">
    <property type="entry name" value="Single helix bin"/>
    <property type="match status" value="1"/>
</dbReference>
<evidence type="ECO:0000256" key="5">
    <source>
        <dbReference type="ARBA" id="ARBA00023163"/>
    </source>
</evidence>
<dbReference type="SUPFAM" id="SSF47598">
    <property type="entry name" value="Ribbon-helix-helix"/>
    <property type="match status" value="1"/>
</dbReference>
<evidence type="ECO:0000313" key="7">
    <source>
        <dbReference type="EMBL" id="MBC6468614.1"/>
    </source>
</evidence>
<dbReference type="PANTHER" id="PTHR35401">
    <property type="entry name" value="COPG FAMILY HELIX-TURN-HELIX PROTEIN-RELATED-RELATED"/>
    <property type="match status" value="1"/>
</dbReference>
<dbReference type="InterPro" id="IPR010985">
    <property type="entry name" value="Ribbon_hlx_hlx"/>
</dbReference>
<dbReference type="EMBL" id="JABVEC010000020">
    <property type="protein sequence ID" value="MBC6468614.1"/>
    <property type="molecule type" value="Genomic_DNA"/>
</dbReference>
<proteinExistence type="inferred from homology"/>
<organism evidence="7 8">
    <name type="scientific">Actinomadura alba</name>
    <dbReference type="NCBI Taxonomy" id="406431"/>
    <lineage>
        <taxon>Bacteria</taxon>
        <taxon>Bacillati</taxon>
        <taxon>Actinomycetota</taxon>
        <taxon>Actinomycetes</taxon>
        <taxon>Streptosporangiales</taxon>
        <taxon>Thermomonosporaceae</taxon>
        <taxon>Actinomadura</taxon>
    </lineage>
</organism>
<dbReference type="Pfam" id="PF08681">
    <property type="entry name" value="TacA1"/>
    <property type="match status" value="1"/>
</dbReference>
<evidence type="ECO:0000256" key="2">
    <source>
        <dbReference type="ARBA" id="ARBA00022649"/>
    </source>
</evidence>
<evidence type="ECO:0000256" key="4">
    <source>
        <dbReference type="ARBA" id="ARBA00023125"/>
    </source>
</evidence>
<sequence length="91" mass="9799">MGTKDERINLRVDAGQKSLLEAASEAEQTSVSAFVLSAATAAASNVLADRRAFILDEQAWTAFDAASKQPAREVPGLRRLMTDPTVLDHVE</sequence>
<reference evidence="7 8" key="1">
    <citation type="submission" date="2020-06" db="EMBL/GenBank/DDBJ databases">
        <title>Actinomadura xiongansis sp. nov., isolated from soil of Baiyangdian.</title>
        <authorList>
            <person name="Zhang X."/>
        </authorList>
    </citation>
    <scope>NUCLEOTIDE SEQUENCE [LARGE SCALE GENOMIC DNA]</scope>
    <source>
        <strain evidence="7 8">HBUM206468</strain>
    </source>
</reference>
<comment type="similarity">
    <text evidence="6">Belongs to the TacA antitoxin family.</text>
</comment>
<accession>A0ABR7LVL3</accession>
<keyword evidence="2" id="KW-1277">Toxin-antitoxin system</keyword>
<keyword evidence="4" id="KW-0238">DNA-binding</keyword>
<gene>
    <name evidence="7" type="ORF">HKK74_24405</name>
</gene>
<dbReference type="PANTHER" id="PTHR35401:SF1">
    <property type="entry name" value="CYTOPLASMIC PROTEIN"/>
    <property type="match status" value="1"/>
</dbReference>
<dbReference type="InterPro" id="IPR014795">
    <property type="entry name" value="TacA_1-like"/>
</dbReference>
<comment type="caution">
    <text evidence="7">The sequence shown here is derived from an EMBL/GenBank/DDBJ whole genome shotgun (WGS) entry which is preliminary data.</text>
</comment>